<comment type="caution">
    <text evidence="4">The sequence shown here is derived from an EMBL/GenBank/DDBJ whole genome shotgun (WGS) entry which is preliminary data.</text>
</comment>
<accession>A0ABQ9F6X7</accession>
<comment type="catalytic activity">
    <reaction evidence="1">
        <text>S-ubiquitinyl-[E2 ubiquitin-conjugating enzyme]-L-cysteine + [acceptor protein]-L-lysine = [E2 ubiquitin-conjugating enzyme]-L-cysteine + N(6)-ubiquitinyl-[acceptor protein]-L-lysine.</text>
        <dbReference type="EC" id="2.3.2.27"/>
    </reaction>
</comment>
<evidence type="ECO:0000313" key="4">
    <source>
        <dbReference type="EMBL" id="KAJ8312025.1"/>
    </source>
</evidence>
<gene>
    <name evidence="4" type="ORF">KUTeg_009398</name>
</gene>
<dbReference type="InterPro" id="IPR039398">
    <property type="entry name" value="Deltex_fam"/>
</dbReference>
<feature type="region of interest" description="Disordered" evidence="2">
    <location>
        <begin position="447"/>
        <end position="483"/>
    </location>
</feature>
<feature type="domain" description="WWE" evidence="3">
    <location>
        <begin position="79"/>
        <end position="161"/>
    </location>
</feature>
<sequence>MATSRPKPNVVVWEWMNEYGRWRPYDPQVADFIESNSFRTPTQINLGTVDNSLSSYAIDFQTMCQIRYGTGTARPIRRSLYPSDSPPGKGVVWQWEGDIKGQWHTYDMEVACVIEDYFSQNAQSPGSLDLSKTSVGLPYIIDFNHMVQQRIQTGKKRPLRREILPQPYPVQGQSGSNAVSQKRGISSTTLNNSCGHNSASKIPRLNSTSQNGQQINTSQNQTFTVNPTCSHSAASGQPFPAISSVQSSNSNSNTGHLFSSSANLSNANTFVSAMLPGNSSAFTNVLGANTQSAFTNVSGGNSRPLTRRQYNAAAGSITQQSSPVIPLHPNVMPNLNYPPHQMALNFPGSTAPNSSNMYASNLHGPPSNQGNQIPSFMNHISNNGNQTHQGFSSGIVNLHGMSSLSTMNGYLPGGSSATGGSSSSGSIPVPGATNILMSPAVPLLMSPQSTLGATSSNTKHLDLPQEARIPNNVPKNTKKHQSSGITAEDVFQRYITPVTNPPDEEDCCICCERLSHRSGYGDATHNVQHDCCICCERLSHRSGYRDATHNVQHDCCICCERLSHPSGYGDGKPEDKIVYQLSKCNHIFHKLCVFAMYNSGSKEISSLNLLD</sequence>
<comment type="pathway">
    <text evidence="1">Protein modification; protein ubiquitination.</text>
</comment>
<keyword evidence="1" id="KW-0862">Zinc</keyword>
<feature type="compositionally biased region" description="Polar residues" evidence="2">
    <location>
        <begin position="366"/>
        <end position="394"/>
    </location>
</feature>
<keyword evidence="5" id="KW-1185">Reference proteome</keyword>
<dbReference type="SMART" id="SM00678">
    <property type="entry name" value="WWE"/>
    <property type="match status" value="2"/>
</dbReference>
<dbReference type="Pfam" id="PF02825">
    <property type="entry name" value="WWE"/>
    <property type="match status" value="2"/>
</dbReference>
<feature type="compositionally biased region" description="Polar residues" evidence="2">
    <location>
        <begin position="447"/>
        <end position="458"/>
    </location>
</feature>
<evidence type="ECO:0000256" key="2">
    <source>
        <dbReference type="SAM" id="MobiDB-lite"/>
    </source>
</evidence>
<feature type="compositionally biased region" description="Low complexity" evidence="2">
    <location>
        <begin position="243"/>
        <end position="254"/>
    </location>
</feature>
<dbReference type="InterPro" id="IPR018123">
    <property type="entry name" value="WWE-dom_subgr"/>
</dbReference>
<keyword evidence="1" id="KW-0808">Transferase</keyword>
<evidence type="ECO:0000256" key="1">
    <source>
        <dbReference type="RuleBase" id="RU367105"/>
    </source>
</evidence>
<dbReference type="Gene3D" id="3.30.40.10">
    <property type="entry name" value="Zinc/RING finger domain, C3HC4 (zinc finger)"/>
    <property type="match status" value="1"/>
</dbReference>
<dbReference type="InterPro" id="IPR037197">
    <property type="entry name" value="WWE_dom_sf"/>
</dbReference>
<feature type="compositionally biased region" description="Polar residues" evidence="2">
    <location>
        <begin position="171"/>
        <end position="235"/>
    </location>
</feature>
<feature type="region of interest" description="Disordered" evidence="2">
    <location>
        <begin position="166"/>
        <end position="254"/>
    </location>
</feature>
<dbReference type="PROSITE" id="PS50918">
    <property type="entry name" value="WWE"/>
    <property type="match status" value="2"/>
</dbReference>
<organism evidence="4 5">
    <name type="scientific">Tegillarca granosa</name>
    <name type="common">Malaysian cockle</name>
    <name type="synonym">Anadara granosa</name>
    <dbReference type="NCBI Taxonomy" id="220873"/>
    <lineage>
        <taxon>Eukaryota</taxon>
        <taxon>Metazoa</taxon>
        <taxon>Spiralia</taxon>
        <taxon>Lophotrochozoa</taxon>
        <taxon>Mollusca</taxon>
        <taxon>Bivalvia</taxon>
        <taxon>Autobranchia</taxon>
        <taxon>Pteriomorphia</taxon>
        <taxon>Arcoida</taxon>
        <taxon>Arcoidea</taxon>
        <taxon>Arcidae</taxon>
        <taxon>Tegillarca</taxon>
    </lineage>
</organism>
<evidence type="ECO:0000259" key="3">
    <source>
        <dbReference type="PROSITE" id="PS50918"/>
    </source>
</evidence>
<dbReference type="Gene3D" id="3.30.720.50">
    <property type="match status" value="2"/>
</dbReference>
<dbReference type="PANTHER" id="PTHR12622">
    <property type="entry name" value="DELTEX-RELATED"/>
    <property type="match status" value="1"/>
</dbReference>
<evidence type="ECO:0000313" key="5">
    <source>
        <dbReference type="Proteomes" id="UP001217089"/>
    </source>
</evidence>
<dbReference type="SUPFAM" id="SSF117839">
    <property type="entry name" value="WWE domain"/>
    <property type="match status" value="2"/>
</dbReference>
<dbReference type="EC" id="2.3.2.27" evidence="1"/>
<keyword evidence="1" id="KW-0479">Metal-binding</keyword>
<feature type="region of interest" description="Disordered" evidence="2">
    <location>
        <begin position="361"/>
        <end position="394"/>
    </location>
</feature>
<comment type="subcellular location">
    <subcellularLocation>
        <location evidence="1">Cytoplasm</location>
    </subcellularLocation>
</comment>
<keyword evidence="1" id="KW-0963">Cytoplasm</keyword>
<reference evidence="4 5" key="1">
    <citation type="submission" date="2022-12" db="EMBL/GenBank/DDBJ databases">
        <title>Chromosome-level genome of Tegillarca granosa.</title>
        <authorList>
            <person name="Kim J."/>
        </authorList>
    </citation>
    <scope>NUCLEOTIDE SEQUENCE [LARGE SCALE GENOMIC DNA]</scope>
    <source>
        <strain evidence="4">Teg-2019</strain>
        <tissue evidence="4">Adductor muscle</tissue>
    </source>
</reference>
<proteinExistence type="inferred from homology"/>
<dbReference type="InterPro" id="IPR004170">
    <property type="entry name" value="WWE_dom"/>
</dbReference>
<dbReference type="InterPro" id="IPR013083">
    <property type="entry name" value="Znf_RING/FYVE/PHD"/>
</dbReference>
<dbReference type="Proteomes" id="UP001217089">
    <property type="component" value="Unassembled WGS sequence"/>
</dbReference>
<protein>
    <recommendedName>
        <fullName evidence="1">E3 ubiquitin-protein ligase</fullName>
        <ecNumber evidence="1">2.3.2.27</ecNumber>
    </recommendedName>
</protein>
<name>A0ABQ9F6X7_TEGGR</name>
<feature type="domain" description="WWE" evidence="3">
    <location>
        <begin position="1"/>
        <end position="78"/>
    </location>
</feature>
<dbReference type="EMBL" id="JARBDR010000440">
    <property type="protein sequence ID" value="KAJ8312025.1"/>
    <property type="molecule type" value="Genomic_DNA"/>
</dbReference>
<keyword evidence="1" id="KW-0863">Zinc-finger</keyword>
<comment type="similarity">
    <text evidence="1">Belongs to the Deltex family.</text>
</comment>